<dbReference type="SUPFAM" id="SSF55874">
    <property type="entry name" value="ATPase domain of HSP90 chaperone/DNA topoisomerase II/histidine kinase"/>
    <property type="match status" value="1"/>
</dbReference>
<evidence type="ECO:0000313" key="9">
    <source>
        <dbReference type="Proteomes" id="UP001589643"/>
    </source>
</evidence>
<feature type="transmembrane region" description="Helical" evidence="5">
    <location>
        <begin position="197"/>
        <end position="216"/>
    </location>
</feature>
<dbReference type="InterPro" id="IPR007168">
    <property type="entry name" value="Phageshock_PspC_N"/>
</dbReference>
<evidence type="ECO:0000256" key="2">
    <source>
        <dbReference type="ARBA" id="ARBA00022777"/>
    </source>
</evidence>
<feature type="transmembrane region" description="Helical" evidence="5">
    <location>
        <begin position="57"/>
        <end position="80"/>
    </location>
</feature>
<feature type="transmembrane region" description="Helical" evidence="5">
    <location>
        <begin position="165"/>
        <end position="185"/>
    </location>
</feature>
<reference evidence="8 9" key="1">
    <citation type="submission" date="2024-08" db="EMBL/GenBank/DDBJ databases">
        <title>Heavy metals resistant antinobacteria isolated from wastewater.</title>
        <authorList>
            <person name="Roman Ponce B."/>
            <person name="Blanco Mercado M.A."/>
            <person name="Avila Aldana I.N."/>
            <person name="Morales Arrieta S."/>
        </authorList>
    </citation>
    <scope>NUCLEOTIDE SEQUENCE [LARGE SCALE GENOMIC DNA]</scope>
    <source>
        <strain evidence="9">sma-1</strain>
    </source>
</reference>
<gene>
    <name evidence="8" type="ORF">AB7P39_14395</name>
</gene>
<accession>A0ABV5EVN7</accession>
<dbReference type="Gene3D" id="3.30.565.10">
    <property type="entry name" value="Histidine kinase-like ATPase, C-terminal domain"/>
    <property type="match status" value="1"/>
</dbReference>
<dbReference type="InterPro" id="IPR036890">
    <property type="entry name" value="HATPase_C_sf"/>
</dbReference>
<keyword evidence="5" id="KW-0812">Transmembrane</keyword>
<protein>
    <submittedName>
        <fullName evidence="8">PspC domain-containing protein</fullName>
    </submittedName>
</protein>
<dbReference type="CDD" id="cd16917">
    <property type="entry name" value="HATPase_UhpB-NarQ-NarX-like"/>
    <property type="match status" value="1"/>
</dbReference>
<dbReference type="InterPro" id="IPR050482">
    <property type="entry name" value="Sensor_HK_TwoCompSys"/>
</dbReference>
<feature type="transmembrane region" description="Helical" evidence="5">
    <location>
        <begin position="131"/>
        <end position="153"/>
    </location>
</feature>
<sequence>MSSALATPAAHPGPPPLRPVIGPGTRPPLERARDSVVSGVSAGLAQHLGVGVGSIRALFVVLTLVAGAGPLLYLWFWALVPRRPGPAAPTRQAPVAWILAAAATAALPILFAVLAIEARDAWMSRSFSPTLLAVVAFVTVLATTAGCWAELVDRRDIDRGGRHTVTVRTVAAGILIVVLLAMLPRVDSDGLVALPDLTLPVAGVLALGGAFLAGRWRDLSGERVRRIREEQRSAMAAHLHDSVLQTLALIQNTAGASSEAARIARAQERELRAWLFDGEAHPDSDLVSDLRDYAAALELDYAVRIDVVSAGLSAEQASGELAAAAREAMLNAARHAGGDVSVYIEGGSRGVDVYIRDRGAGFDVTAIPDDRLGVRESVIGRMRRAGGSASVRTAASGGTEVHLHVGGPGDARG</sequence>
<dbReference type="EMBL" id="JBHLHV010000002">
    <property type="protein sequence ID" value="MFB8894036.1"/>
    <property type="molecule type" value="Genomic_DNA"/>
</dbReference>
<feature type="transmembrane region" description="Helical" evidence="5">
    <location>
        <begin position="92"/>
        <end position="116"/>
    </location>
</feature>
<comment type="caution">
    <text evidence="8">The sequence shown here is derived from an EMBL/GenBank/DDBJ whole genome shotgun (WGS) entry which is preliminary data.</text>
</comment>
<evidence type="ECO:0000259" key="6">
    <source>
        <dbReference type="Pfam" id="PF04024"/>
    </source>
</evidence>
<feature type="region of interest" description="Disordered" evidence="4">
    <location>
        <begin position="1"/>
        <end position="25"/>
    </location>
</feature>
<feature type="domain" description="Histidine kinase/HSP90-like ATPase" evidence="7">
    <location>
        <begin position="310"/>
        <end position="372"/>
    </location>
</feature>
<feature type="region of interest" description="Disordered" evidence="4">
    <location>
        <begin position="389"/>
        <end position="413"/>
    </location>
</feature>
<evidence type="ECO:0000256" key="4">
    <source>
        <dbReference type="SAM" id="MobiDB-lite"/>
    </source>
</evidence>
<keyword evidence="5" id="KW-1133">Transmembrane helix</keyword>
<keyword evidence="9" id="KW-1185">Reference proteome</keyword>
<dbReference type="PANTHER" id="PTHR24421">
    <property type="entry name" value="NITRATE/NITRITE SENSOR PROTEIN NARX-RELATED"/>
    <property type="match status" value="1"/>
</dbReference>
<evidence type="ECO:0000256" key="5">
    <source>
        <dbReference type="SAM" id="Phobius"/>
    </source>
</evidence>
<keyword evidence="3" id="KW-0902">Two-component regulatory system</keyword>
<dbReference type="RefSeq" id="WP_378719851.1">
    <property type="nucleotide sequence ID" value="NZ_JBHLHV010000002.1"/>
</dbReference>
<evidence type="ECO:0000256" key="3">
    <source>
        <dbReference type="ARBA" id="ARBA00023012"/>
    </source>
</evidence>
<evidence type="ECO:0000256" key="1">
    <source>
        <dbReference type="ARBA" id="ARBA00022679"/>
    </source>
</evidence>
<proteinExistence type="predicted"/>
<keyword evidence="2" id="KW-0418">Kinase</keyword>
<organism evidence="8 9">
    <name type="scientific">Microbacterium plantarum</name>
    <dbReference type="NCBI Taxonomy" id="1816425"/>
    <lineage>
        <taxon>Bacteria</taxon>
        <taxon>Bacillati</taxon>
        <taxon>Actinomycetota</taxon>
        <taxon>Actinomycetes</taxon>
        <taxon>Micrococcales</taxon>
        <taxon>Microbacteriaceae</taxon>
        <taxon>Microbacterium</taxon>
    </lineage>
</organism>
<evidence type="ECO:0000259" key="7">
    <source>
        <dbReference type="Pfam" id="PF13581"/>
    </source>
</evidence>
<evidence type="ECO:0000313" key="8">
    <source>
        <dbReference type="EMBL" id="MFB8894036.1"/>
    </source>
</evidence>
<feature type="domain" description="Phage shock protein PspC N-terminal" evidence="6">
    <location>
        <begin position="29"/>
        <end position="82"/>
    </location>
</feature>
<dbReference type="InterPro" id="IPR003594">
    <property type="entry name" value="HATPase_dom"/>
</dbReference>
<dbReference type="Pfam" id="PF04024">
    <property type="entry name" value="PspC"/>
    <property type="match status" value="1"/>
</dbReference>
<dbReference type="Pfam" id="PF13581">
    <property type="entry name" value="HATPase_c_2"/>
    <property type="match status" value="1"/>
</dbReference>
<keyword evidence="1" id="KW-0808">Transferase</keyword>
<name>A0ABV5EVN7_9MICO</name>
<dbReference type="Proteomes" id="UP001589643">
    <property type="component" value="Unassembled WGS sequence"/>
</dbReference>
<keyword evidence="5" id="KW-0472">Membrane</keyword>
<dbReference type="PANTHER" id="PTHR24421:SF61">
    <property type="entry name" value="OXYGEN SENSOR HISTIDINE KINASE NREB"/>
    <property type="match status" value="1"/>
</dbReference>
<feature type="compositionally biased region" description="Low complexity" evidence="4">
    <location>
        <begin position="1"/>
        <end position="10"/>
    </location>
</feature>